<accession>A0A6A6PM25</accession>
<reference evidence="2" key="1">
    <citation type="journal article" date="2020" name="Stud. Mycol.">
        <title>101 Dothideomycetes genomes: a test case for predicting lifestyles and emergence of pathogens.</title>
        <authorList>
            <person name="Haridas S."/>
            <person name="Albert R."/>
            <person name="Binder M."/>
            <person name="Bloem J."/>
            <person name="Labutti K."/>
            <person name="Salamov A."/>
            <person name="Andreopoulos B."/>
            <person name="Baker S."/>
            <person name="Barry K."/>
            <person name="Bills G."/>
            <person name="Bluhm B."/>
            <person name="Cannon C."/>
            <person name="Castanera R."/>
            <person name="Culley D."/>
            <person name="Daum C."/>
            <person name="Ezra D."/>
            <person name="Gonzalez J."/>
            <person name="Henrissat B."/>
            <person name="Kuo A."/>
            <person name="Liang C."/>
            <person name="Lipzen A."/>
            <person name="Lutzoni F."/>
            <person name="Magnuson J."/>
            <person name="Mondo S."/>
            <person name="Nolan M."/>
            <person name="Ohm R."/>
            <person name="Pangilinan J."/>
            <person name="Park H.-J."/>
            <person name="Ramirez L."/>
            <person name="Alfaro M."/>
            <person name="Sun H."/>
            <person name="Tritt A."/>
            <person name="Yoshinaga Y."/>
            <person name="Zwiers L.-H."/>
            <person name="Turgeon B."/>
            <person name="Goodwin S."/>
            <person name="Spatafora J."/>
            <person name="Crous P."/>
            <person name="Grigoriev I."/>
        </authorList>
    </citation>
    <scope>NUCLEOTIDE SEQUENCE</scope>
    <source>
        <strain evidence="2">CBS 113389</strain>
    </source>
</reference>
<protein>
    <submittedName>
        <fullName evidence="2">Uncharacterized protein</fullName>
    </submittedName>
</protein>
<evidence type="ECO:0000313" key="3">
    <source>
        <dbReference type="Proteomes" id="UP000799767"/>
    </source>
</evidence>
<evidence type="ECO:0000313" key="2">
    <source>
        <dbReference type="EMBL" id="KAF2480751.1"/>
    </source>
</evidence>
<feature type="region of interest" description="Disordered" evidence="1">
    <location>
        <begin position="346"/>
        <end position="368"/>
    </location>
</feature>
<dbReference type="RefSeq" id="XP_033587321.1">
    <property type="nucleotide sequence ID" value="XM_033735638.1"/>
</dbReference>
<dbReference type="Proteomes" id="UP000799767">
    <property type="component" value="Unassembled WGS sequence"/>
</dbReference>
<feature type="compositionally biased region" description="Polar residues" evidence="1">
    <location>
        <begin position="49"/>
        <end position="71"/>
    </location>
</feature>
<proteinExistence type="predicted"/>
<feature type="compositionally biased region" description="Low complexity" evidence="1">
    <location>
        <begin position="138"/>
        <end position="156"/>
    </location>
</feature>
<keyword evidence="3" id="KW-1185">Reference proteome</keyword>
<dbReference type="InterPro" id="IPR021858">
    <property type="entry name" value="Fun_TF"/>
</dbReference>
<evidence type="ECO:0000256" key="1">
    <source>
        <dbReference type="SAM" id="MobiDB-lite"/>
    </source>
</evidence>
<dbReference type="EMBL" id="MU001639">
    <property type="protein sequence ID" value="KAF2480751.1"/>
    <property type="molecule type" value="Genomic_DNA"/>
</dbReference>
<feature type="compositionally biased region" description="Basic and acidic residues" evidence="1">
    <location>
        <begin position="88"/>
        <end position="98"/>
    </location>
</feature>
<dbReference type="OrthoDB" id="4159781at2759"/>
<feature type="compositionally biased region" description="Low complexity" evidence="1">
    <location>
        <begin position="18"/>
        <end position="32"/>
    </location>
</feature>
<gene>
    <name evidence="2" type="ORF">BDY17DRAFT_312584</name>
</gene>
<name>A0A6A6PM25_9PEZI</name>
<dbReference type="PANTHER" id="PTHR37540:SF5">
    <property type="entry name" value="TRANSCRIPTION FACTOR DOMAIN-CONTAINING PROTEIN"/>
    <property type="match status" value="1"/>
</dbReference>
<organism evidence="2 3">
    <name type="scientific">Neohortaea acidophila</name>
    <dbReference type="NCBI Taxonomy" id="245834"/>
    <lineage>
        <taxon>Eukaryota</taxon>
        <taxon>Fungi</taxon>
        <taxon>Dikarya</taxon>
        <taxon>Ascomycota</taxon>
        <taxon>Pezizomycotina</taxon>
        <taxon>Dothideomycetes</taxon>
        <taxon>Dothideomycetidae</taxon>
        <taxon>Mycosphaerellales</taxon>
        <taxon>Teratosphaeriaceae</taxon>
        <taxon>Neohortaea</taxon>
    </lineage>
</organism>
<dbReference type="PANTHER" id="PTHR37540">
    <property type="entry name" value="TRANSCRIPTION FACTOR (ACR-2), PUTATIVE-RELATED-RELATED"/>
    <property type="match status" value="1"/>
</dbReference>
<feature type="region of interest" description="Disordered" evidence="1">
    <location>
        <begin position="1"/>
        <end position="158"/>
    </location>
</feature>
<dbReference type="AlphaFoldDB" id="A0A6A6PM25"/>
<dbReference type="GeneID" id="54476640"/>
<dbReference type="Pfam" id="PF11951">
    <property type="entry name" value="Fungal_trans_2"/>
    <property type="match status" value="1"/>
</dbReference>
<sequence length="368" mass="40325">MSNKRAAAHSKSGPRPTSPASSRSDNSNTSTSHITPTAMHGADDPLGSKASSPSDTPGKNQIDFQFLNFSHPSEAKASPNRKAVRSHVTREQHRREHAAAAARKAHTSQDTEPEVENAASRQRSPITLHLPHRPPTIPSSSEISPATPTTSRSTSPFYRAGTRINPADIYPEQWQPYLPRIIEHYLAHMALDIPDLDGPGDRGLLRTRFFPFVLTDAAPLHSLMLMATAHYSQMRGSQSHTIDILQLKGMAIREINSALENPQRMISDQLVAAVAKMASYEALFGDQHFFNTHMTGLLRMVSLRGGLPALGLDGLLERILLWIDSNVAHIKGTQVYFDRAAFPTSARHPTPDPQRFLGGLAKLTPSPS</sequence>